<name>A0ACA9N7X1_9GLOM</name>
<organism evidence="1 2">
    <name type="scientific">Dentiscutata heterogama</name>
    <dbReference type="NCBI Taxonomy" id="1316150"/>
    <lineage>
        <taxon>Eukaryota</taxon>
        <taxon>Fungi</taxon>
        <taxon>Fungi incertae sedis</taxon>
        <taxon>Mucoromycota</taxon>
        <taxon>Glomeromycotina</taxon>
        <taxon>Glomeromycetes</taxon>
        <taxon>Diversisporales</taxon>
        <taxon>Gigasporaceae</taxon>
        <taxon>Dentiscutata</taxon>
    </lineage>
</organism>
<feature type="non-terminal residue" evidence="1">
    <location>
        <position position="1"/>
    </location>
</feature>
<reference evidence="1" key="1">
    <citation type="submission" date="2021-06" db="EMBL/GenBank/DDBJ databases">
        <authorList>
            <person name="Kallberg Y."/>
            <person name="Tangrot J."/>
            <person name="Rosling A."/>
        </authorList>
    </citation>
    <scope>NUCLEOTIDE SEQUENCE</scope>
    <source>
        <strain evidence="1">IL203A</strain>
    </source>
</reference>
<proteinExistence type="predicted"/>
<evidence type="ECO:0000313" key="1">
    <source>
        <dbReference type="EMBL" id="CAG8636417.1"/>
    </source>
</evidence>
<protein>
    <submittedName>
        <fullName evidence="1">10134_t:CDS:1</fullName>
    </submittedName>
</protein>
<gene>
    <name evidence="1" type="ORF">DHETER_LOCUS8626</name>
</gene>
<comment type="caution">
    <text evidence="1">The sequence shown here is derived from an EMBL/GenBank/DDBJ whole genome shotgun (WGS) entry which is preliminary data.</text>
</comment>
<dbReference type="Proteomes" id="UP000789702">
    <property type="component" value="Unassembled WGS sequence"/>
</dbReference>
<keyword evidence="2" id="KW-1185">Reference proteome</keyword>
<dbReference type="EMBL" id="CAJVPU010013966">
    <property type="protein sequence ID" value="CAG8636417.1"/>
    <property type="molecule type" value="Genomic_DNA"/>
</dbReference>
<sequence>DLKYNKCEYTTKELKKIVQELNKDKLEEVIIKDNQVESDDEIELDYDSDSLQLKDQHFEINNNIEIELSEPDSDDSKYTFRQKKRKFTLAQKNNQ</sequence>
<feature type="non-terminal residue" evidence="1">
    <location>
        <position position="95"/>
    </location>
</feature>
<accession>A0ACA9N7X1</accession>
<evidence type="ECO:0000313" key="2">
    <source>
        <dbReference type="Proteomes" id="UP000789702"/>
    </source>
</evidence>